<keyword evidence="3" id="KW-1185">Reference proteome</keyword>
<name>M7T7I8_EUTLA</name>
<gene>
    <name evidence="2" type="ORF">UCREL1_65</name>
</gene>
<proteinExistence type="predicted"/>
<accession>M7T7I8</accession>
<dbReference type="KEGG" id="ela:UCREL1_65"/>
<evidence type="ECO:0000256" key="1">
    <source>
        <dbReference type="SAM" id="SignalP"/>
    </source>
</evidence>
<sequence length="154" mass="15918">MTPIAITATALFAALAMGDGSYLAAFDSNGVSTIEFTPFNEALGDITCSGRAGYIPDIDAANVQAAKNAEAHGYYNAKAWGWVFVGGEVSFFCNGGANTLKYSDLISFQTAVSGACGQGGYGYDICGSPCGVNDLGVGRTFRGDHFCTKSFTGL</sequence>
<dbReference type="AlphaFoldDB" id="M7T7I8"/>
<evidence type="ECO:0000313" key="2">
    <source>
        <dbReference type="EMBL" id="EMR72868.1"/>
    </source>
</evidence>
<dbReference type="eggNOG" id="ENOG502TH92">
    <property type="taxonomic scope" value="Eukaryota"/>
</dbReference>
<keyword evidence="1" id="KW-0732">Signal</keyword>
<dbReference type="EMBL" id="KB705362">
    <property type="protein sequence ID" value="EMR72868.1"/>
    <property type="molecule type" value="Genomic_DNA"/>
</dbReference>
<reference evidence="3" key="1">
    <citation type="journal article" date="2013" name="Genome Announc.">
        <title>Draft genome sequence of the grapevine dieback fungus Eutypa lata UCR-EL1.</title>
        <authorList>
            <person name="Blanco-Ulate B."/>
            <person name="Rolshausen P.E."/>
            <person name="Cantu D."/>
        </authorList>
    </citation>
    <scope>NUCLEOTIDE SEQUENCE [LARGE SCALE GENOMIC DNA]</scope>
    <source>
        <strain evidence="3">UCR-EL1</strain>
    </source>
</reference>
<protein>
    <submittedName>
        <fullName evidence="2">Uncharacterized protein</fullName>
    </submittedName>
</protein>
<feature type="signal peptide" evidence="1">
    <location>
        <begin position="1"/>
        <end position="18"/>
    </location>
</feature>
<dbReference type="Proteomes" id="UP000012174">
    <property type="component" value="Unassembled WGS sequence"/>
</dbReference>
<dbReference type="OrthoDB" id="4774482at2759"/>
<evidence type="ECO:0000313" key="3">
    <source>
        <dbReference type="Proteomes" id="UP000012174"/>
    </source>
</evidence>
<dbReference type="HOGENOM" id="CLU_1704235_0_0_1"/>
<feature type="chain" id="PRO_5004085343" evidence="1">
    <location>
        <begin position="19"/>
        <end position="154"/>
    </location>
</feature>
<organism evidence="2 3">
    <name type="scientific">Eutypa lata (strain UCR-EL1)</name>
    <name type="common">Grapevine dieback disease fungus</name>
    <name type="synonym">Eutypa armeniacae</name>
    <dbReference type="NCBI Taxonomy" id="1287681"/>
    <lineage>
        <taxon>Eukaryota</taxon>
        <taxon>Fungi</taxon>
        <taxon>Dikarya</taxon>
        <taxon>Ascomycota</taxon>
        <taxon>Pezizomycotina</taxon>
        <taxon>Sordariomycetes</taxon>
        <taxon>Xylariomycetidae</taxon>
        <taxon>Xylariales</taxon>
        <taxon>Diatrypaceae</taxon>
        <taxon>Eutypa</taxon>
    </lineage>
</organism>